<reference evidence="2" key="3">
    <citation type="submission" date="2025-09" db="UniProtKB">
        <authorList>
            <consortium name="Ensembl"/>
        </authorList>
    </citation>
    <scope>IDENTIFICATION</scope>
</reference>
<evidence type="ECO:0000313" key="2">
    <source>
        <dbReference type="Ensembl" id="ENSAMEP00000042580.1"/>
    </source>
</evidence>
<evidence type="ECO:0000256" key="1">
    <source>
        <dbReference type="SAM" id="MobiDB-lite"/>
    </source>
</evidence>
<accession>A0A7N5KS95</accession>
<dbReference type="PANTHER" id="PTHR35544">
    <property type="entry name" value="RIBOSOMAL BIOGENESIS FACTOR"/>
    <property type="match status" value="1"/>
</dbReference>
<name>A0A7N5KS95_AILME</name>
<dbReference type="AlphaFoldDB" id="A0A7N5KS95"/>
<dbReference type="InParanoid" id="A0A7N5KS95"/>
<reference evidence="2" key="2">
    <citation type="submission" date="2025-08" db="UniProtKB">
        <authorList>
            <consortium name="Ensembl"/>
        </authorList>
    </citation>
    <scope>IDENTIFICATION</scope>
</reference>
<dbReference type="Pfam" id="PF15679">
    <property type="entry name" value="DUF4665"/>
    <property type="match status" value="1"/>
</dbReference>
<evidence type="ECO:0000313" key="3">
    <source>
        <dbReference type="Proteomes" id="UP000008912"/>
    </source>
</evidence>
<dbReference type="InterPro" id="IPR031389">
    <property type="entry name" value="RBIS"/>
</dbReference>
<keyword evidence="3" id="KW-1185">Reference proteome</keyword>
<dbReference type="PANTHER" id="PTHR35544:SF3">
    <property type="entry name" value="RIBOSOMAL BIOGENESIS FACTOR"/>
    <property type="match status" value="1"/>
</dbReference>
<dbReference type="GO" id="GO:0042254">
    <property type="term" value="P:ribosome biogenesis"/>
    <property type="evidence" value="ECO:0007669"/>
    <property type="project" value="InterPro"/>
</dbReference>
<protein>
    <submittedName>
        <fullName evidence="2">Uncharacterized protein</fullName>
    </submittedName>
</protein>
<proteinExistence type="predicted"/>
<dbReference type="GO" id="GO:0005730">
    <property type="term" value="C:nucleolus"/>
    <property type="evidence" value="ECO:0007669"/>
    <property type="project" value="TreeGrafter"/>
</dbReference>
<feature type="region of interest" description="Disordered" evidence="1">
    <location>
        <begin position="111"/>
        <end position="135"/>
    </location>
</feature>
<organism evidence="2 3">
    <name type="scientific">Ailuropoda melanoleuca</name>
    <name type="common">Giant panda</name>
    <dbReference type="NCBI Taxonomy" id="9646"/>
    <lineage>
        <taxon>Eukaryota</taxon>
        <taxon>Metazoa</taxon>
        <taxon>Chordata</taxon>
        <taxon>Craniata</taxon>
        <taxon>Vertebrata</taxon>
        <taxon>Euteleostomi</taxon>
        <taxon>Mammalia</taxon>
        <taxon>Eutheria</taxon>
        <taxon>Laurasiatheria</taxon>
        <taxon>Carnivora</taxon>
        <taxon>Caniformia</taxon>
        <taxon>Ursidae</taxon>
        <taxon>Ailuropoda</taxon>
    </lineage>
</organism>
<reference evidence="2 3" key="1">
    <citation type="journal article" date="2010" name="Nature">
        <title>The sequence and de novo assembly of the giant panda genome.</title>
        <authorList>
            <person name="Li R."/>
            <person name="Fan W."/>
            <person name="Tian G."/>
            <person name="Zhu H."/>
            <person name="He L."/>
            <person name="Cai J."/>
            <person name="Huang Q."/>
            <person name="Cai Q."/>
            <person name="Li B."/>
            <person name="Bai Y."/>
            <person name="Zhang Z."/>
            <person name="Zhang Y."/>
            <person name="Wang W."/>
            <person name="Li J."/>
            <person name="Wei F."/>
            <person name="Li H."/>
            <person name="Jian M."/>
            <person name="Li J."/>
            <person name="Zhang Z."/>
            <person name="Nielsen R."/>
            <person name="Li D."/>
            <person name="Gu W."/>
            <person name="Yang Z."/>
            <person name="Xuan Z."/>
            <person name="Ryder O.A."/>
            <person name="Leung F.C."/>
            <person name="Zhou Y."/>
            <person name="Cao J."/>
            <person name="Sun X."/>
            <person name="Fu Y."/>
            <person name="Fang X."/>
            <person name="Guo X."/>
            <person name="Wang B."/>
            <person name="Hou R."/>
            <person name="Shen F."/>
            <person name="Mu B."/>
            <person name="Ni P."/>
            <person name="Lin R."/>
            <person name="Qian W."/>
            <person name="Wang G."/>
            <person name="Yu C."/>
            <person name="Nie W."/>
            <person name="Wang J."/>
            <person name="Wu Z."/>
            <person name="Liang H."/>
            <person name="Min J."/>
            <person name="Wu Q."/>
            <person name="Cheng S."/>
            <person name="Ruan J."/>
            <person name="Wang M."/>
            <person name="Shi Z."/>
            <person name="Wen M."/>
            <person name="Liu B."/>
            <person name="Ren X."/>
            <person name="Zheng H."/>
            <person name="Dong D."/>
            <person name="Cook K."/>
            <person name="Shan G."/>
            <person name="Zhang H."/>
            <person name="Kosiol C."/>
            <person name="Xie X."/>
            <person name="Lu Z."/>
            <person name="Zheng H."/>
            <person name="Li Y."/>
            <person name="Steiner C.C."/>
            <person name="Lam T.T."/>
            <person name="Lin S."/>
            <person name="Zhang Q."/>
            <person name="Li G."/>
            <person name="Tian J."/>
            <person name="Gong T."/>
            <person name="Liu H."/>
            <person name="Zhang D."/>
            <person name="Fang L."/>
            <person name="Ye C."/>
            <person name="Zhang J."/>
            <person name="Hu W."/>
            <person name="Xu A."/>
            <person name="Ren Y."/>
            <person name="Zhang G."/>
            <person name="Bruford M.W."/>
            <person name="Li Q."/>
            <person name="Ma L."/>
            <person name="Guo Y."/>
            <person name="An N."/>
            <person name="Hu Y."/>
            <person name="Zheng Y."/>
            <person name="Shi Y."/>
            <person name="Li Z."/>
            <person name="Liu Q."/>
            <person name="Chen Y."/>
            <person name="Zhao J."/>
            <person name="Qu N."/>
            <person name="Zhao S."/>
            <person name="Tian F."/>
            <person name="Wang X."/>
            <person name="Wang H."/>
            <person name="Xu L."/>
            <person name="Liu X."/>
            <person name="Vinar T."/>
            <person name="Wang Y."/>
            <person name="Lam T.W."/>
            <person name="Yiu S.M."/>
            <person name="Liu S."/>
            <person name="Zhang H."/>
            <person name="Li D."/>
            <person name="Huang Y."/>
            <person name="Wang X."/>
            <person name="Yang G."/>
            <person name="Jiang Z."/>
            <person name="Wang J."/>
            <person name="Qin N."/>
            <person name="Li L."/>
            <person name="Li J."/>
            <person name="Bolund L."/>
            <person name="Kristiansen K."/>
            <person name="Wong G.K."/>
            <person name="Olson M."/>
            <person name="Zhang X."/>
            <person name="Li S."/>
            <person name="Yang H."/>
            <person name="Wang J."/>
            <person name="Wang J."/>
        </authorList>
    </citation>
    <scope>NUCLEOTIDE SEQUENCE [LARGE SCALE GENOMIC DNA]</scope>
</reference>
<sequence length="135" mass="15448">MPVFLTDPQTLRKDHLRSCCCIKSVEEQKFGVTWILSCCTRVLKTITSNKLRGQKSRNAFHIASQKSFKTKDKTKPITTTPKKINIVNDENVDKLSKAFVDIYKEPAYFSTAESSREREHKQSPIWGLDPRTLGS</sequence>
<dbReference type="Proteomes" id="UP000008912">
    <property type="component" value="Unassembled WGS sequence"/>
</dbReference>
<dbReference type="Ensembl" id="ENSAMET00000049119.1">
    <property type="protein sequence ID" value="ENSAMEP00000042580.1"/>
    <property type="gene ID" value="ENSAMEG00000027021.1"/>
</dbReference>
<dbReference type="GeneTree" id="ENSGT00940000164959"/>